<feature type="region of interest" description="Disordered" evidence="1">
    <location>
        <begin position="90"/>
        <end position="115"/>
    </location>
</feature>
<evidence type="ECO:0000256" key="2">
    <source>
        <dbReference type="SAM" id="SignalP"/>
    </source>
</evidence>
<dbReference type="Proteomes" id="UP000291289">
    <property type="component" value="Unassembled WGS sequence"/>
</dbReference>
<evidence type="ECO:0000256" key="1">
    <source>
        <dbReference type="SAM" id="MobiDB-lite"/>
    </source>
</evidence>
<evidence type="ECO:0000313" key="3">
    <source>
        <dbReference type="EMBL" id="TCD54769.1"/>
    </source>
</evidence>
<proteinExistence type="predicted"/>
<name>A0A4V2MU29_9BIFI</name>
<dbReference type="InterPro" id="IPR038765">
    <property type="entry name" value="Papain-like_cys_pep_sf"/>
</dbReference>
<reference evidence="3 4" key="1">
    <citation type="submission" date="2018-12" db="EMBL/GenBank/DDBJ databases">
        <title>Alloscrdovia theropitheci sp. nov: a novel taxon from the feces of the bleeding-herat monkey (Theropithecus geleda).</title>
        <authorList>
            <person name="Modesto M."/>
        </authorList>
    </citation>
    <scope>NUCLEOTIDE SEQUENCE [LARGE SCALE GENOMIC DNA]</scope>
    <source>
        <strain evidence="3 4">GLDI4/2</strain>
    </source>
</reference>
<dbReference type="Gene3D" id="3.90.1720.10">
    <property type="entry name" value="endopeptidase domain like (from Nostoc punctiforme)"/>
    <property type="match status" value="1"/>
</dbReference>
<accession>A0A4V2MU29</accession>
<evidence type="ECO:0000313" key="4">
    <source>
        <dbReference type="Proteomes" id="UP000291289"/>
    </source>
</evidence>
<feature type="compositionally biased region" description="Basic and acidic residues" evidence="1">
    <location>
        <begin position="98"/>
        <end position="113"/>
    </location>
</feature>
<dbReference type="EMBL" id="RXLP01000004">
    <property type="protein sequence ID" value="TCD54769.1"/>
    <property type="molecule type" value="Genomic_DNA"/>
</dbReference>
<feature type="chain" id="PRO_5020708231" description="Hydrolase" evidence="2">
    <location>
        <begin position="34"/>
        <end position="255"/>
    </location>
</feature>
<dbReference type="RefSeq" id="WP_131283119.1">
    <property type="nucleotide sequence ID" value="NZ_RXLP01000004.1"/>
</dbReference>
<protein>
    <recommendedName>
        <fullName evidence="5">Hydrolase</fullName>
    </recommendedName>
</protein>
<evidence type="ECO:0008006" key="5">
    <source>
        <dbReference type="Google" id="ProtNLM"/>
    </source>
</evidence>
<keyword evidence="4" id="KW-1185">Reference proteome</keyword>
<feature type="signal peptide" evidence="2">
    <location>
        <begin position="1"/>
        <end position="33"/>
    </location>
</feature>
<dbReference type="SUPFAM" id="SSF54001">
    <property type="entry name" value="Cysteine proteinases"/>
    <property type="match status" value="1"/>
</dbReference>
<organism evidence="3 4">
    <name type="scientific">Alloscardovia theropitheci</name>
    <dbReference type="NCBI Taxonomy" id="2496842"/>
    <lineage>
        <taxon>Bacteria</taxon>
        <taxon>Bacillati</taxon>
        <taxon>Actinomycetota</taxon>
        <taxon>Actinomycetes</taxon>
        <taxon>Bifidobacteriales</taxon>
        <taxon>Bifidobacteriaceae</taxon>
        <taxon>Alloscardovia</taxon>
    </lineage>
</organism>
<gene>
    <name evidence="3" type="ORF">EJ419_01325</name>
</gene>
<dbReference type="AlphaFoldDB" id="A0A4V2MU29"/>
<keyword evidence="2" id="KW-0732">Signal</keyword>
<dbReference type="OrthoDB" id="3242865at2"/>
<comment type="caution">
    <text evidence="3">The sequence shown here is derived from an EMBL/GenBank/DDBJ whole genome shotgun (WGS) entry which is preliminary data.</text>
</comment>
<dbReference type="PROSITE" id="PS51257">
    <property type="entry name" value="PROKAR_LIPOPROTEIN"/>
    <property type="match status" value="1"/>
</dbReference>
<sequence>MKNLRNQIVKVSAFLSAVVLCACAVTFSQVAYAQKISDDEYVTIVNDLRRSFGYMYSFDDLDSQIRQVTKETGRPKLSVAQEALTLSRKYETGNVGSDTDREQNSSKHNDLDIAHNPGDVFVSEGNNTFGWNHGHAGIFVRRETIIEAVDRDHNAHEVSRKKSVACGRAHLQSVRTSQANRDKAVRRARSYIGRGYNTDVIHTNRNDWGELNCSQLVWAAYMYGAAIDLAPKDNFVFPYSIRDSYLTTTYRTINV</sequence>